<dbReference type="AlphaFoldDB" id="A0A951UEL6"/>
<sequence>MPISPRQVYSHLRKLDQADIATSALTRELAQDLLANPGISLRRRQVIAERLHRANTYLGMQATADGDSY</sequence>
<accession>A0A951UEL6</accession>
<evidence type="ECO:0000313" key="1">
    <source>
        <dbReference type="EMBL" id="MBW4548926.1"/>
    </source>
</evidence>
<dbReference type="EMBL" id="JAHHIF010000076">
    <property type="protein sequence ID" value="MBW4548926.1"/>
    <property type="molecule type" value="Genomic_DNA"/>
</dbReference>
<reference evidence="1" key="1">
    <citation type="submission" date="2021-05" db="EMBL/GenBank/DDBJ databases">
        <authorList>
            <person name="Pietrasiak N."/>
            <person name="Ward R."/>
            <person name="Stajich J.E."/>
            <person name="Kurbessoian T."/>
        </authorList>
    </citation>
    <scope>NUCLEOTIDE SEQUENCE</scope>
    <source>
        <strain evidence="1">CPER-KK1</strain>
    </source>
</reference>
<comment type="caution">
    <text evidence="1">The sequence shown here is derived from an EMBL/GenBank/DDBJ whole genome shotgun (WGS) entry which is preliminary data.</text>
</comment>
<name>A0A951UEL6_9CYAN</name>
<organism evidence="1 2">
    <name type="scientific">Symplocastrum torsivum CPER-KK1</name>
    <dbReference type="NCBI Taxonomy" id="450513"/>
    <lineage>
        <taxon>Bacteria</taxon>
        <taxon>Bacillati</taxon>
        <taxon>Cyanobacteriota</taxon>
        <taxon>Cyanophyceae</taxon>
        <taxon>Oscillatoriophycideae</taxon>
        <taxon>Oscillatoriales</taxon>
        <taxon>Microcoleaceae</taxon>
        <taxon>Symplocastrum</taxon>
    </lineage>
</organism>
<gene>
    <name evidence="1" type="ORF">KME25_31665</name>
</gene>
<proteinExistence type="predicted"/>
<reference evidence="1" key="2">
    <citation type="journal article" date="2022" name="Microbiol. Resour. Announc.">
        <title>Metagenome Sequencing to Explore Phylogenomics of Terrestrial Cyanobacteria.</title>
        <authorList>
            <person name="Ward R.D."/>
            <person name="Stajich J.E."/>
            <person name="Johansen J.R."/>
            <person name="Huntemann M."/>
            <person name="Clum A."/>
            <person name="Foster B."/>
            <person name="Foster B."/>
            <person name="Roux S."/>
            <person name="Palaniappan K."/>
            <person name="Varghese N."/>
            <person name="Mukherjee S."/>
            <person name="Reddy T.B.K."/>
            <person name="Daum C."/>
            <person name="Copeland A."/>
            <person name="Chen I.A."/>
            <person name="Ivanova N.N."/>
            <person name="Kyrpides N.C."/>
            <person name="Shapiro N."/>
            <person name="Eloe-Fadrosh E.A."/>
            <person name="Pietrasiak N."/>
        </authorList>
    </citation>
    <scope>NUCLEOTIDE SEQUENCE</scope>
    <source>
        <strain evidence="1">CPER-KK1</strain>
    </source>
</reference>
<protein>
    <submittedName>
        <fullName evidence="1">Uncharacterized protein</fullName>
    </submittedName>
</protein>
<dbReference type="Proteomes" id="UP000753908">
    <property type="component" value="Unassembled WGS sequence"/>
</dbReference>
<evidence type="ECO:0000313" key="2">
    <source>
        <dbReference type="Proteomes" id="UP000753908"/>
    </source>
</evidence>